<sequence>MEPNQMSISQWMKYFNRIDNSAPVGNNWNHRHLNYSHQFNKPSGQFSQQNFSDPRTKNLYTNGIKPMNNQFGSENPFKYNNNINSMTTNFFPNNSNISSFNNSNLNDFGSMFDNNFSAQNWMDGMNYDQFLNQKKKKNKDYSNRPIVFIANIDDFRNGSRDDYESDDSEYDDYDSELDDSEYEDDYEDEYYESQKRPSYKKPYRR</sequence>
<dbReference type="EMBL" id="REGN01000172">
    <property type="protein sequence ID" value="RNA43913.1"/>
    <property type="molecule type" value="Genomic_DNA"/>
</dbReference>
<dbReference type="Proteomes" id="UP000276133">
    <property type="component" value="Unassembled WGS sequence"/>
</dbReference>
<keyword evidence="3" id="KW-1185">Reference proteome</keyword>
<accession>A0A3M7T774</accession>
<evidence type="ECO:0000313" key="3">
    <source>
        <dbReference type="Proteomes" id="UP000276133"/>
    </source>
</evidence>
<feature type="compositionally biased region" description="Acidic residues" evidence="1">
    <location>
        <begin position="163"/>
        <end position="191"/>
    </location>
</feature>
<organism evidence="2 3">
    <name type="scientific">Brachionus plicatilis</name>
    <name type="common">Marine rotifer</name>
    <name type="synonym">Brachionus muelleri</name>
    <dbReference type="NCBI Taxonomy" id="10195"/>
    <lineage>
        <taxon>Eukaryota</taxon>
        <taxon>Metazoa</taxon>
        <taxon>Spiralia</taxon>
        <taxon>Gnathifera</taxon>
        <taxon>Rotifera</taxon>
        <taxon>Eurotatoria</taxon>
        <taxon>Monogononta</taxon>
        <taxon>Pseudotrocha</taxon>
        <taxon>Ploima</taxon>
        <taxon>Brachionidae</taxon>
        <taxon>Brachionus</taxon>
    </lineage>
</organism>
<protein>
    <submittedName>
        <fullName evidence="2">Uncharacterized protein</fullName>
    </submittedName>
</protein>
<feature type="region of interest" description="Disordered" evidence="1">
    <location>
        <begin position="157"/>
        <end position="205"/>
    </location>
</feature>
<name>A0A3M7T774_BRAPC</name>
<proteinExistence type="predicted"/>
<evidence type="ECO:0000256" key="1">
    <source>
        <dbReference type="SAM" id="MobiDB-lite"/>
    </source>
</evidence>
<comment type="caution">
    <text evidence="2">The sequence shown here is derived from an EMBL/GenBank/DDBJ whole genome shotgun (WGS) entry which is preliminary data.</text>
</comment>
<dbReference type="AlphaFoldDB" id="A0A3M7T774"/>
<gene>
    <name evidence="2" type="ORF">BpHYR1_001298</name>
</gene>
<reference evidence="2 3" key="1">
    <citation type="journal article" date="2018" name="Sci. Rep.">
        <title>Genomic signatures of local adaptation to the degree of environmental predictability in rotifers.</title>
        <authorList>
            <person name="Franch-Gras L."/>
            <person name="Hahn C."/>
            <person name="Garcia-Roger E.M."/>
            <person name="Carmona M.J."/>
            <person name="Serra M."/>
            <person name="Gomez A."/>
        </authorList>
    </citation>
    <scope>NUCLEOTIDE SEQUENCE [LARGE SCALE GENOMIC DNA]</scope>
    <source>
        <strain evidence="2">HYR1</strain>
    </source>
</reference>
<evidence type="ECO:0000313" key="2">
    <source>
        <dbReference type="EMBL" id="RNA43913.1"/>
    </source>
</evidence>